<evidence type="ECO:0000259" key="5">
    <source>
        <dbReference type="PROSITE" id="PS51720"/>
    </source>
</evidence>
<dbReference type="PANTHER" id="PTHR10903:SF184">
    <property type="entry name" value="GTP-BINDING PROTEIN A"/>
    <property type="match status" value="1"/>
</dbReference>
<dbReference type="InterPro" id="IPR006703">
    <property type="entry name" value="G_AIG1"/>
</dbReference>
<dbReference type="PANTHER" id="PTHR10903">
    <property type="entry name" value="GTPASE, IMAP FAMILY MEMBER-RELATED"/>
    <property type="match status" value="1"/>
</dbReference>
<dbReference type="SUPFAM" id="SSF52540">
    <property type="entry name" value="P-loop containing nucleoside triphosphate hydrolases"/>
    <property type="match status" value="1"/>
</dbReference>
<reference evidence="6" key="1">
    <citation type="submission" date="2018-11" db="EMBL/GenBank/DDBJ databases">
        <authorList>
            <person name="Alioto T."/>
            <person name="Alioto T."/>
        </authorList>
    </citation>
    <scope>NUCLEOTIDE SEQUENCE</scope>
</reference>
<sequence length="278" mass="31806">DEVRIVVIGKTGVGKSATANSIIGEPYFTSRPGAASVTVNCEKKVVNILGKKVSIVDTPGIFDTRVSSETLEIEIRKCIAMTLPGPHAVLFVLNLNDRYTDNDYKVYKYFLEHFGDKILNYGIVVFTNADAIQRANQSLDNFLENSPETLKDVLKFFGNRKIAFNNIDKSQTRIQVQCLITIIDALKQGNHNDPYYEDKNFRRVDELLRKVMQGEEKHRKTEEQLDEAKLEIKKLNEYCRIRDEDLKALKLEWPRINAAKDLPQPENYCEKEDKSADT</sequence>
<dbReference type="GO" id="GO:0005525">
    <property type="term" value="F:GTP binding"/>
    <property type="evidence" value="ECO:0007669"/>
    <property type="project" value="UniProtKB-KW"/>
</dbReference>
<evidence type="ECO:0000256" key="3">
    <source>
        <dbReference type="ARBA" id="ARBA00023134"/>
    </source>
</evidence>
<protein>
    <recommendedName>
        <fullName evidence="5">AIG1-type G domain-containing protein</fullName>
    </recommendedName>
</protein>
<dbReference type="Gene3D" id="3.40.50.300">
    <property type="entry name" value="P-loop containing nucleotide triphosphate hydrolases"/>
    <property type="match status" value="1"/>
</dbReference>
<keyword evidence="4" id="KW-0175">Coiled coil</keyword>
<evidence type="ECO:0000256" key="1">
    <source>
        <dbReference type="ARBA" id="ARBA00008535"/>
    </source>
</evidence>
<keyword evidence="2" id="KW-0547">Nucleotide-binding</keyword>
<dbReference type="AlphaFoldDB" id="A0A8B6E4H9"/>
<feature type="non-terminal residue" evidence="6">
    <location>
        <position position="278"/>
    </location>
</feature>
<evidence type="ECO:0000256" key="2">
    <source>
        <dbReference type="ARBA" id="ARBA00022741"/>
    </source>
</evidence>
<evidence type="ECO:0000256" key="4">
    <source>
        <dbReference type="SAM" id="Coils"/>
    </source>
</evidence>
<dbReference type="EMBL" id="UYJE01004544">
    <property type="protein sequence ID" value="VDI28869.1"/>
    <property type="molecule type" value="Genomic_DNA"/>
</dbReference>
<dbReference type="PROSITE" id="PS51720">
    <property type="entry name" value="G_AIG1"/>
    <property type="match status" value="1"/>
</dbReference>
<dbReference type="Pfam" id="PF04548">
    <property type="entry name" value="AIG1"/>
    <property type="match status" value="1"/>
</dbReference>
<dbReference type="InterPro" id="IPR027417">
    <property type="entry name" value="P-loop_NTPase"/>
</dbReference>
<dbReference type="Proteomes" id="UP000596742">
    <property type="component" value="Unassembled WGS sequence"/>
</dbReference>
<name>A0A8B6E4H9_MYTGA</name>
<gene>
    <name evidence="6" type="ORF">MGAL_10B015573</name>
</gene>
<feature type="domain" description="AIG1-type G" evidence="5">
    <location>
        <begin position="1"/>
        <end position="205"/>
    </location>
</feature>
<organism evidence="6 7">
    <name type="scientific">Mytilus galloprovincialis</name>
    <name type="common">Mediterranean mussel</name>
    <dbReference type="NCBI Taxonomy" id="29158"/>
    <lineage>
        <taxon>Eukaryota</taxon>
        <taxon>Metazoa</taxon>
        <taxon>Spiralia</taxon>
        <taxon>Lophotrochozoa</taxon>
        <taxon>Mollusca</taxon>
        <taxon>Bivalvia</taxon>
        <taxon>Autobranchia</taxon>
        <taxon>Pteriomorphia</taxon>
        <taxon>Mytilida</taxon>
        <taxon>Mytiloidea</taxon>
        <taxon>Mytilidae</taxon>
        <taxon>Mytilinae</taxon>
        <taxon>Mytilus</taxon>
    </lineage>
</organism>
<comment type="similarity">
    <text evidence="1">Belongs to the TRAFAC class TrmE-Era-EngA-EngB-Septin-like GTPase superfamily. AIG1/Toc34/Toc159-like paraseptin GTPase family. IAN subfamily.</text>
</comment>
<keyword evidence="7" id="KW-1185">Reference proteome</keyword>
<dbReference type="OrthoDB" id="431287at2759"/>
<accession>A0A8B6E4H9</accession>
<comment type="caution">
    <text evidence="6">The sequence shown here is derived from an EMBL/GenBank/DDBJ whole genome shotgun (WGS) entry which is preliminary data.</text>
</comment>
<proteinExistence type="inferred from homology"/>
<evidence type="ECO:0000313" key="7">
    <source>
        <dbReference type="Proteomes" id="UP000596742"/>
    </source>
</evidence>
<dbReference type="FunFam" id="3.40.50.300:FF:000366">
    <property type="entry name" value="GTPase, IMAP family member 2"/>
    <property type="match status" value="1"/>
</dbReference>
<dbReference type="InterPro" id="IPR045058">
    <property type="entry name" value="GIMA/IAN/Toc"/>
</dbReference>
<feature type="coiled-coil region" evidence="4">
    <location>
        <begin position="204"/>
        <end position="238"/>
    </location>
</feature>
<evidence type="ECO:0000313" key="6">
    <source>
        <dbReference type="EMBL" id="VDI28869.1"/>
    </source>
</evidence>
<keyword evidence="3" id="KW-0342">GTP-binding</keyword>